<name>A0ABU7WT47_9ACTN</name>
<evidence type="ECO:0000313" key="1">
    <source>
        <dbReference type="EMBL" id="MEF3113903.1"/>
    </source>
</evidence>
<keyword evidence="2" id="KW-1185">Reference proteome</keyword>
<dbReference type="Proteomes" id="UP001348265">
    <property type="component" value="Unassembled WGS sequence"/>
</dbReference>
<proteinExistence type="predicted"/>
<gene>
    <name evidence="1" type="ORF">RB636_11965</name>
</gene>
<protein>
    <submittedName>
        <fullName evidence="1">DUF3515 domain-containing protein</fullName>
    </submittedName>
</protein>
<sequence length="168" mass="17382">MVAPSKKALITGGAVGGTALAVVGVLAFSLLPSPPEIESAPNADHPLCADLARNYPRRLLDEDRTEAKGEGVAVWGDSAVVLRCGMKPPKPTTDLCLNVNGVDWVLRSDSSSEGENEGGGKSKKTLLTYGRDPAVEVTVTAEAMTAAGDTLVDLGDAVRAIPQKAKCI</sequence>
<dbReference type="Pfam" id="PF12028">
    <property type="entry name" value="DUF3515"/>
    <property type="match status" value="1"/>
</dbReference>
<dbReference type="RefSeq" id="WP_331786495.1">
    <property type="nucleotide sequence ID" value="NZ_JAVFKM010000005.1"/>
</dbReference>
<organism evidence="1 2">
    <name type="scientific">Streptomyces chrestomyceticus</name>
    <dbReference type="NCBI Taxonomy" id="68185"/>
    <lineage>
        <taxon>Bacteria</taxon>
        <taxon>Bacillati</taxon>
        <taxon>Actinomycetota</taxon>
        <taxon>Actinomycetes</taxon>
        <taxon>Kitasatosporales</taxon>
        <taxon>Streptomycetaceae</taxon>
        <taxon>Streptomyces</taxon>
    </lineage>
</organism>
<comment type="caution">
    <text evidence="1">The sequence shown here is derived from an EMBL/GenBank/DDBJ whole genome shotgun (WGS) entry which is preliminary data.</text>
</comment>
<accession>A0ABU7WT47</accession>
<reference evidence="1 2" key="1">
    <citation type="submission" date="2023-08" db="EMBL/GenBank/DDBJ databases">
        <authorList>
            <person name="Sharma P."/>
            <person name="Verma V."/>
            <person name="Mohan M.K."/>
            <person name="Dubey A.K."/>
        </authorList>
    </citation>
    <scope>NUCLEOTIDE SEQUENCE [LARGE SCALE GENOMIC DNA]</scope>
    <source>
        <strain evidence="1 2">ADP4</strain>
    </source>
</reference>
<dbReference type="EMBL" id="JAVFKM010000005">
    <property type="protein sequence ID" value="MEF3113903.1"/>
    <property type="molecule type" value="Genomic_DNA"/>
</dbReference>
<evidence type="ECO:0000313" key="2">
    <source>
        <dbReference type="Proteomes" id="UP001348265"/>
    </source>
</evidence>
<dbReference type="InterPro" id="IPR021903">
    <property type="entry name" value="DUF3515"/>
</dbReference>